<keyword evidence="3" id="KW-1185">Reference proteome</keyword>
<dbReference type="AlphaFoldDB" id="A0AA97M5M1"/>
<evidence type="ECO:0000256" key="1">
    <source>
        <dbReference type="SAM" id="Phobius"/>
    </source>
</evidence>
<organism evidence="2 3">
    <name type="scientific">Thermobifida halotolerans</name>
    <dbReference type="NCBI Taxonomy" id="483545"/>
    <lineage>
        <taxon>Bacteria</taxon>
        <taxon>Bacillati</taxon>
        <taxon>Actinomycetota</taxon>
        <taxon>Actinomycetes</taxon>
        <taxon>Streptosporangiales</taxon>
        <taxon>Nocardiopsidaceae</taxon>
        <taxon>Thermobifida</taxon>
    </lineage>
</organism>
<name>A0AA97M5M1_9ACTN</name>
<evidence type="ECO:0000313" key="3">
    <source>
        <dbReference type="Proteomes" id="UP000265719"/>
    </source>
</evidence>
<protein>
    <submittedName>
        <fullName evidence="2">Uncharacterized protein</fullName>
    </submittedName>
</protein>
<keyword evidence="1" id="KW-0812">Transmembrane</keyword>
<dbReference type="Proteomes" id="UP000265719">
    <property type="component" value="Chromosome"/>
</dbReference>
<dbReference type="RefSeq" id="WP_068690604.1">
    <property type="nucleotide sequence ID" value="NZ_CP063196.1"/>
</dbReference>
<dbReference type="KEGG" id="thao:NI17_008165"/>
<reference evidence="2" key="1">
    <citation type="submission" date="2020-10" db="EMBL/GenBank/DDBJ databases">
        <title>De novo genome project of the cellulose decomposer Thermobifida halotolerans type strain.</title>
        <authorList>
            <person name="Nagy I."/>
            <person name="Horvath B."/>
            <person name="Kukolya J."/>
            <person name="Nagy I."/>
            <person name="Orsini M."/>
        </authorList>
    </citation>
    <scope>NUCLEOTIDE SEQUENCE</scope>
    <source>
        <strain evidence="2">DSM 44931</strain>
    </source>
</reference>
<proteinExistence type="predicted"/>
<keyword evidence="1" id="KW-1133">Transmembrane helix</keyword>
<dbReference type="EMBL" id="CP063196">
    <property type="protein sequence ID" value="UOE21107.1"/>
    <property type="molecule type" value="Genomic_DNA"/>
</dbReference>
<feature type="transmembrane region" description="Helical" evidence="1">
    <location>
        <begin position="20"/>
        <end position="39"/>
    </location>
</feature>
<accession>A0AA97M5M1</accession>
<feature type="transmembrane region" description="Helical" evidence="1">
    <location>
        <begin position="125"/>
        <end position="150"/>
    </location>
</feature>
<gene>
    <name evidence="2" type="ORF">NI17_008165</name>
</gene>
<keyword evidence="1" id="KW-0472">Membrane</keyword>
<sequence length="158" mass="16742">MTAERESTGRPRRTRPVSAFNVVLLAVAVLLVYIAGANLDRSVRAARADGTPGTFTAARLDCVQHPGHESCTCYGSYRSHDGAAERDQVYLYGGDRESCRIGEGTAAVDIGAANRVYGPEGSREWIFTVVLLVAGAALGVRSGLPVVAVLRRAGRHGT</sequence>
<evidence type="ECO:0000313" key="2">
    <source>
        <dbReference type="EMBL" id="UOE21107.1"/>
    </source>
</evidence>